<evidence type="ECO:0000256" key="9">
    <source>
        <dbReference type="ARBA" id="ARBA00023140"/>
    </source>
</evidence>
<dbReference type="PANTHER" id="PTHR13163:SF0">
    <property type="entry name" value="NOVEL ACETYLCHOLINE RECEPTOR CHAPERONE"/>
    <property type="match status" value="1"/>
</dbReference>
<evidence type="ECO:0000256" key="5">
    <source>
        <dbReference type="ARBA" id="ARBA00022692"/>
    </source>
</evidence>
<feature type="compositionally biased region" description="Basic and acidic residues" evidence="14">
    <location>
        <begin position="378"/>
        <end position="391"/>
    </location>
</feature>
<evidence type="ECO:0000313" key="16">
    <source>
        <dbReference type="EMBL" id="TGZ48077.1"/>
    </source>
</evidence>
<dbReference type="STRING" id="300112.A0A4S2KJQ4"/>
<evidence type="ECO:0000256" key="7">
    <source>
        <dbReference type="ARBA" id="ARBA00022989"/>
    </source>
</evidence>
<accession>A0A4S2KJQ4</accession>
<feature type="compositionally biased region" description="Basic and acidic residues" evidence="14">
    <location>
        <begin position="304"/>
        <end position="325"/>
    </location>
</feature>
<dbReference type="InterPro" id="IPR032808">
    <property type="entry name" value="DoxX"/>
</dbReference>
<dbReference type="GO" id="GO:0005789">
    <property type="term" value="C:endoplasmic reticulum membrane"/>
    <property type="evidence" value="ECO:0007669"/>
    <property type="project" value="UniProtKB-SubCell"/>
</dbReference>
<feature type="compositionally biased region" description="Basic and acidic residues" evidence="14">
    <location>
        <begin position="285"/>
        <end position="296"/>
    </location>
</feature>
<feature type="compositionally biased region" description="Polar residues" evidence="14">
    <location>
        <begin position="180"/>
        <end position="198"/>
    </location>
</feature>
<dbReference type="GO" id="GO:0031410">
    <property type="term" value="C:cytoplasmic vesicle"/>
    <property type="evidence" value="ECO:0007669"/>
    <property type="project" value="UniProtKB-SubCell"/>
</dbReference>
<dbReference type="Proteomes" id="UP000310200">
    <property type="component" value="Unassembled WGS sequence"/>
</dbReference>
<dbReference type="AlphaFoldDB" id="A0A4S2KJQ4"/>
<evidence type="ECO:0000256" key="13">
    <source>
        <dbReference type="SAM" id="Coils"/>
    </source>
</evidence>
<dbReference type="GO" id="GO:2000010">
    <property type="term" value="P:positive regulation of protein localization to cell surface"/>
    <property type="evidence" value="ECO:0007669"/>
    <property type="project" value="TreeGrafter"/>
</dbReference>
<evidence type="ECO:0000256" key="6">
    <source>
        <dbReference type="ARBA" id="ARBA00022824"/>
    </source>
</evidence>
<evidence type="ECO:0000256" key="10">
    <source>
        <dbReference type="ARBA" id="ARBA00023186"/>
    </source>
</evidence>
<keyword evidence="10" id="KW-0143">Chaperone</keyword>
<comment type="similarity">
    <text evidence="4">Belongs to the DoxX family.</text>
</comment>
<protein>
    <recommendedName>
        <fullName evidence="12">Novel acetylcholine receptor chaperone</fullName>
    </recommendedName>
</protein>
<keyword evidence="13" id="KW-0175">Coiled coil</keyword>
<dbReference type="PANTHER" id="PTHR13163">
    <property type="entry name" value="SPINAL CORD EXPRESSION PROTEIN 4"/>
    <property type="match status" value="1"/>
</dbReference>
<gene>
    <name evidence="16" type="ORF">DBV15_08765</name>
</gene>
<keyword evidence="9" id="KW-0576">Peroxisome</keyword>
<evidence type="ECO:0000256" key="2">
    <source>
        <dbReference type="ARBA" id="ARBA00004541"/>
    </source>
</evidence>
<reference evidence="16 17" key="1">
    <citation type="journal article" date="2019" name="Philos. Trans. R. Soc. Lond., B, Biol. Sci.">
        <title>Ant behaviour and brain gene expression of defending hosts depend on the ecological success of the intruding social parasite.</title>
        <authorList>
            <person name="Kaur R."/>
            <person name="Stoldt M."/>
            <person name="Jongepier E."/>
            <person name="Feldmeyer B."/>
            <person name="Menzel F."/>
            <person name="Bornberg-Bauer E."/>
            <person name="Foitzik S."/>
        </authorList>
    </citation>
    <scope>NUCLEOTIDE SEQUENCE [LARGE SCALE GENOMIC DNA]</scope>
    <source>
        <tissue evidence="16">Whole body</tissue>
    </source>
</reference>
<dbReference type="GO" id="GO:0005778">
    <property type="term" value="C:peroxisomal membrane"/>
    <property type="evidence" value="ECO:0007669"/>
    <property type="project" value="UniProtKB-SubCell"/>
</dbReference>
<feature type="compositionally biased region" description="Basic and acidic residues" evidence="14">
    <location>
        <begin position="223"/>
        <end position="233"/>
    </location>
</feature>
<feature type="coiled-coil region" evidence="13">
    <location>
        <begin position="9"/>
        <end position="61"/>
    </location>
</feature>
<keyword evidence="6" id="KW-0256">Endoplasmic reticulum</keyword>
<proteinExistence type="inferred from homology"/>
<evidence type="ECO:0000256" key="12">
    <source>
        <dbReference type="ARBA" id="ARBA00024424"/>
    </source>
</evidence>
<feature type="compositionally biased region" description="Basic and acidic residues" evidence="14">
    <location>
        <begin position="403"/>
        <end position="438"/>
    </location>
</feature>
<feature type="compositionally biased region" description="Basic and acidic residues" evidence="14">
    <location>
        <begin position="490"/>
        <end position="501"/>
    </location>
</feature>
<feature type="region of interest" description="Disordered" evidence="14">
    <location>
        <begin position="66"/>
        <end position="126"/>
    </location>
</feature>
<dbReference type="GO" id="GO:0051131">
    <property type="term" value="P:chaperone-mediated protein complex assembly"/>
    <property type="evidence" value="ECO:0007669"/>
    <property type="project" value="TreeGrafter"/>
</dbReference>
<keyword evidence="8 15" id="KW-0472">Membrane</keyword>
<name>A0A4S2KJQ4_9HYME</name>
<feature type="region of interest" description="Disordered" evidence="14">
    <location>
        <begin position="167"/>
        <end position="240"/>
    </location>
</feature>
<feature type="compositionally biased region" description="Basic residues" evidence="14">
    <location>
        <begin position="352"/>
        <end position="362"/>
    </location>
</feature>
<evidence type="ECO:0000256" key="1">
    <source>
        <dbReference type="ARBA" id="ARBA00004477"/>
    </source>
</evidence>
<feature type="compositionally biased region" description="Polar residues" evidence="14">
    <location>
        <begin position="327"/>
        <end position="340"/>
    </location>
</feature>
<evidence type="ECO:0000313" key="17">
    <source>
        <dbReference type="Proteomes" id="UP000310200"/>
    </source>
</evidence>
<dbReference type="InterPro" id="IPR040399">
    <property type="entry name" value="TMEM35A/B"/>
</dbReference>
<evidence type="ECO:0000256" key="8">
    <source>
        <dbReference type="ARBA" id="ARBA00023136"/>
    </source>
</evidence>
<feature type="transmembrane region" description="Helical" evidence="15">
    <location>
        <begin position="992"/>
        <end position="1009"/>
    </location>
</feature>
<evidence type="ECO:0000256" key="3">
    <source>
        <dbReference type="ARBA" id="ARBA00004585"/>
    </source>
</evidence>
<dbReference type="EMBL" id="QBLH01002553">
    <property type="protein sequence ID" value="TGZ48077.1"/>
    <property type="molecule type" value="Genomic_DNA"/>
</dbReference>
<sequence length="1034" mass="118254">MCPDQDCNCKELKKELDSLASKLENMQKIKTNLEKNLSSLLKTAKAEISRKDKMINDLRKQLDDVTFRRSNRSEASGSSTHRLPRQHTAKYENVPSTHSQESETESHEIQFHHDEYKSKKPQTDVNRIPTLFGERLQKRLMESEEEEKKQKEMLKLGVEVKSADIPENNVVENDKEIGSQFGTNDNNKSNIERCSNSEPPDRESYKKKRTNEEDDTRRHKRLKMENNEDKTTTEETDYNYLTQYPVTDNSAQYENKDGAVKFENRPNAGYSFKKEEVPFCTGRRASSEYRDTKQDRSCTNGWRSDSKNNSTKDHDSSNVKNDLVDSLRNSRTSNYVSERFNNGYKKNEYSHRHSPPRRRSYSRSRSDYESSSSHRLRERSSRTYREKKHDDYIYDSRYKNERLKKNHESEESDGKTRYRRGERDVLRDRSRYSSDRESSSSYKNKKYENHRIKKETENVLNDKKLHEGNKAAAETNSRKSSSRTNSAGKNVEHKEKNESKIKSKNSIENTSVCVAMKDLEEGEILDSPENKNNSIKISKDNKMEENDVKSVSVEDKNEDISVNVFVDDKSIRFKNDVNSTNQLEVADISTKKIEVLPYLQQNLKDCGEAIQLSSSKNDEIYNCRKNEDTCKSHINKDLMDSVAQNIGAIEQVHDKSDDSSNQFESATKIDIPNIESVVEITEVNNFNIDNSIHKIDGDELKTSTAKVVTKVEAVLNCDIEDRDKSQAPIESETFHQMSSKSNVETCLNDHNYVQSPSIDVSDLGATKKSPLKSECGEAVPETTTTTSKETKAEKTINVQSVNSVKRTVSSTVKNKKDQQSKGILISHRRKAVILSDSNASMTVLMNANVAKTSSIINNCSDNDSTLKPRACKISRAVKMGSIVLKSLSVLLGIFFVFVGTMKLTSHISKDLHKDLRKEYVKYAKVFPLSGTLDFKVPSKWYRRVVGSLEIICGLAMAIIPSHKVKNLSNTVLLLLMLMAVYSHYMVNDKFERIAPALVFFFMLTGRLVIDWQLRREDAQSVTANGVDDKAKKQD</sequence>
<feature type="region of interest" description="Disordered" evidence="14">
    <location>
        <begin position="262"/>
        <end position="391"/>
    </location>
</feature>
<organism evidence="16 17">
    <name type="scientific">Temnothorax longispinosus</name>
    <dbReference type="NCBI Taxonomy" id="300112"/>
    <lineage>
        <taxon>Eukaryota</taxon>
        <taxon>Metazoa</taxon>
        <taxon>Ecdysozoa</taxon>
        <taxon>Arthropoda</taxon>
        <taxon>Hexapoda</taxon>
        <taxon>Insecta</taxon>
        <taxon>Pterygota</taxon>
        <taxon>Neoptera</taxon>
        <taxon>Endopterygota</taxon>
        <taxon>Hymenoptera</taxon>
        <taxon>Apocrita</taxon>
        <taxon>Aculeata</taxon>
        <taxon>Formicoidea</taxon>
        <taxon>Formicidae</taxon>
        <taxon>Myrmicinae</taxon>
        <taxon>Temnothorax</taxon>
    </lineage>
</organism>
<feature type="compositionally biased region" description="Basic and acidic residues" evidence="14">
    <location>
        <begin position="445"/>
        <end position="469"/>
    </location>
</feature>
<feature type="compositionally biased region" description="Basic and acidic residues" evidence="14">
    <location>
        <begin position="100"/>
        <end position="122"/>
    </location>
</feature>
<evidence type="ECO:0000256" key="15">
    <source>
        <dbReference type="SAM" id="Phobius"/>
    </source>
</evidence>
<evidence type="ECO:0000256" key="11">
    <source>
        <dbReference type="ARBA" id="ARBA00023329"/>
    </source>
</evidence>
<evidence type="ECO:0000256" key="14">
    <source>
        <dbReference type="SAM" id="MobiDB-lite"/>
    </source>
</evidence>
<comment type="subcellular location">
    <subcellularLocation>
        <location evidence="2">Cytoplasmic vesicle</location>
    </subcellularLocation>
    <subcellularLocation>
        <location evidence="1">Endoplasmic reticulum membrane</location>
        <topology evidence="1">Multi-pass membrane protein</topology>
    </subcellularLocation>
    <subcellularLocation>
        <location evidence="3">Peroxisome membrane</location>
        <topology evidence="3">Multi-pass membrane protein</topology>
    </subcellularLocation>
</comment>
<keyword evidence="5 15" id="KW-0812">Transmembrane</keyword>
<keyword evidence="11" id="KW-0968">Cytoplasmic vesicle</keyword>
<feature type="transmembrane region" description="Helical" evidence="15">
    <location>
        <begin position="882"/>
        <end position="901"/>
    </location>
</feature>
<dbReference type="Pfam" id="PF13564">
    <property type="entry name" value="DoxX_2"/>
    <property type="match status" value="1"/>
</dbReference>
<keyword evidence="17" id="KW-1185">Reference proteome</keyword>
<comment type="caution">
    <text evidence="16">The sequence shown here is derived from an EMBL/GenBank/DDBJ whole genome shotgun (WGS) entry which is preliminary data.</text>
</comment>
<feature type="region of interest" description="Disordered" evidence="14">
    <location>
        <begin position="769"/>
        <end position="791"/>
    </location>
</feature>
<feature type="transmembrane region" description="Helical" evidence="15">
    <location>
        <begin position="966"/>
        <end position="986"/>
    </location>
</feature>
<feature type="region of interest" description="Disordered" evidence="14">
    <location>
        <begin position="403"/>
        <end position="504"/>
    </location>
</feature>
<evidence type="ECO:0000256" key="4">
    <source>
        <dbReference type="ARBA" id="ARBA00006679"/>
    </source>
</evidence>
<keyword evidence="7 15" id="KW-1133">Transmembrane helix</keyword>